<sequence length="557" mass="63218">MNTFTWLLTFLLRSNSDVTSLLSGTAIKAVVAYISDYISKPSLKTYAIFETIVGVFSKNATMLNGSLERKEKARKIMTQIVNALTSKMEIGAPMASMYLLDNPDHYTSHSFATFFWKSYVSETRNEATEVGGDVCSERLLLQNHKGKVIGTSPVFDYVYRPAEFARLSLYDWVRYSDRQKKPVRGNKVVGVAGLGLNGEIPEAGTDFFEFEDGHPLKETHHTKCVGREYALVPNFVGGAVPRRDRGDYDYYCSAMLTFFKAWRSSIDLKDYDESWSEAFSRHEFKDCEIEIMKNFNVRYECLDARDDYSAKRREGEDSGPNPTWDRYSETEDKADANEEWLDGDHTSPAVGQDCVLDPYAVGSKTSKWNFDKAVVEQILQSSGWLDRCDERVANNYRECITVDPSLNSKDWKNRVKLTRDELLESRLKDMSIRPSRLSTSTSLPERYTSANEVKLVDKAYLSRSFTPKKEEERLHIDKVAIEFSLNPEQDRAFRIVANHATMESPDQLKMHLGGMAGTGKSQVIRALTKFFKDRNESHRMISLAPTGSAAALLGGYT</sequence>
<keyword evidence="2" id="KW-1185">Reference proteome</keyword>
<comment type="caution">
    <text evidence="1">The sequence shown here is derived from an EMBL/GenBank/DDBJ whole genome shotgun (WGS) entry which is preliminary data.</text>
</comment>
<evidence type="ECO:0000313" key="2">
    <source>
        <dbReference type="Proteomes" id="UP000790377"/>
    </source>
</evidence>
<feature type="non-terminal residue" evidence="1">
    <location>
        <position position="557"/>
    </location>
</feature>
<evidence type="ECO:0000313" key="1">
    <source>
        <dbReference type="EMBL" id="KAH7908099.1"/>
    </source>
</evidence>
<reference evidence="1" key="1">
    <citation type="journal article" date="2021" name="New Phytol.">
        <title>Evolutionary innovations through gain and loss of genes in the ectomycorrhizal Boletales.</title>
        <authorList>
            <person name="Wu G."/>
            <person name="Miyauchi S."/>
            <person name="Morin E."/>
            <person name="Kuo A."/>
            <person name="Drula E."/>
            <person name="Varga T."/>
            <person name="Kohler A."/>
            <person name="Feng B."/>
            <person name="Cao Y."/>
            <person name="Lipzen A."/>
            <person name="Daum C."/>
            <person name="Hundley H."/>
            <person name="Pangilinan J."/>
            <person name="Johnson J."/>
            <person name="Barry K."/>
            <person name="LaButti K."/>
            <person name="Ng V."/>
            <person name="Ahrendt S."/>
            <person name="Min B."/>
            <person name="Choi I.G."/>
            <person name="Park H."/>
            <person name="Plett J.M."/>
            <person name="Magnuson J."/>
            <person name="Spatafora J.W."/>
            <person name="Nagy L.G."/>
            <person name="Henrissat B."/>
            <person name="Grigoriev I.V."/>
            <person name="Yang Z.L."/>
            <person name="Xu J."/>
            <person name="Martin F.M."/>
        </authorList>
    </citation>
    <scope>NUCLEOTIDE SEQUENCE</scope>
    <source>
        <strain evidence="1">ATCC 28755</strain>
    </source>
</reference>
<organism evidence="1 2">
    <name type="scientific">Hygrophoropsis aurantiaca</name>
    <dbReference type="NCBI Taxonomy" id="72124"/>
    <lineage>
        <taxon>Eukaryota</taxon>
        <taxon>Fungi</taxon>
        <taxon>Dikarya</taxon>
        <taxon>Basidiomycota</taxon>
        <taxon>Agaricomycotina</taxon>
        <taxon>Agaricomycetes</taxon>
        <taxon>Agaricomycetidae</taxon>
        <taxon>Boletales</taxon>
        <taxon>Coniophorineae</taxon>
        <taxon>Hygrophoropsidaceae</taxon>
        <taxon>Hygrophoropsis</taxon>
    </lineage>
</organism>
<protein>
    <submittedName>
        <fullName evidence="1">Uncharacterized protein</fullName>
    </submittedName>
</protein>
<accession>A0ACB8A4D9</accession>
<name>A0ACB8A4D9_9AGAM</name>
<dbReference type="Proteomes" id="UP000790377">
    <property type="component" value="Unassembled WGS sequence"/>
</dbReference>
<gene>
    <name evidence="1" type="ORF">BJ138DRAFT_1013472</name>
</gene>
<dbReference type="EMBL" id="MU267847">
    <property type="protein sequence ID" value="KAH7908099.1"/>
    <property type="molecule type" value="Genomic_DNA"/>
</dbReference>
<proteinExistence type="predicted"/>